<evidence type="ECO:0000313" key="2">
    <source>
        <dbReference type="EMBL" id="KAH8518071.1"/>
    </source>
</evidence>
<gene>
    <name evidence="2" type="ORF">H0E87_000034</name>
</gene>
<name>A0A8T2ZL78_POPDE</name>
<dbReference type="Proteomes" id="UP000807159">
    <property type="component" value="Chromosome 1"/>
</dbReference>
<dbReference type="EMBL" id="JACEGQ020000001">
    <property type="protein sequence ID" value="KAH8518071.1"/>
    <property type="molecule type" value="Genomic_DNA"/>
</dbReference>
<feature type="compositionally biased region" description="Low complexity" evidence="1">
    <location>
        <begin position="124"/>
        <end position="165"/>
    </location>
</feature>
<dbReference type="AlphaFoldDB" id="A0A8T2ZL78"/>
<evidence type="ECO:0000256" key="1">
    <source>
        <dbReference type="SAM" id="MobiDB-lite"/>
    </source>
</evidence>
<proteinExistence type="predicted"/>
<sequence length="165" mass="17285">PATEDFPSPSPAGSNIFFFPHRPAGVFPSPAAAVPFQPALLYLPSPIAGSLSIDPGRCSISSTKSVARRPQATRPTTAANNRSKHHRRATSLDGSTKRSGSPRCLLLLRSLSTPAPQGHKARSRSPSPSDPRLPLQPRVFPSSAPDDLAPAAATNPAAPTDQQSL</sequence>
<feature type="region of interest" description="Disordered" evidence="1">
    <location>
        <begin position="59"/>
        <end position="165"/>
    </location>
</feature>
<keyword evidence="3" id="KW-1185">Reference proteome</keyword>
<accession>A0A8T2ZL78</accession>
<protein>
    <submittedName>
        <fullName evidence="2">Uncharacterized protein</fullName>
    </submittedName>
</protein>
<feature type="non-terminal residue" evidence="2">
    <location>
        <position position="1"/>
    </location>
</feature>
<evidence type="ECO:0000313" key="3">
    <source>
        <dbReference type="Proteomes" id="UP000807159"/>
    </source>
</evidence>
<reference evidence="2" key="1">
    <citation type="journal article" date="2021" name="J. Hered.">
        <title>Genome Assembly of Salicaceae Populus deltoides (Eastern Cottonwood) I-69 Based on Nanopore Sequencing and Hi-C Technologies.</title>
        <authorList>
            <person name="Bai S."/>
            <person name="Wu H."/>
            <person name="Zhang J."/>
            <person name="Pan Z."/>
            <person name="Zhao W."/>
            <person name="Li Z."/>
            <person name="Tong C."/>
        </authorList>
    </citation>
    <scope>NUCLEOTIDE SEQUENCE</scope>
    <source>
        <tissue evidence="2">Leaf</tissue>
    </source>
</reference>
<feature type="compositionally biased region" description="Low complexity" evidence="1">
    <location>
        <begin position="98"/>
        <end position="112"/>
    </location>
</feature>
<feature type="non-terminal residue" evidence="2">
    <location>
        <position position="165"/>
    </location>
</feature>
<comment type="caution">
    <text evidence="2">The sequence shown here is derived from an EMBL/GenBank/DDBJ whole genome shotgun (WGS) entry which is preliminary data.</text>
</comment>
<organism evidence="2 3">
    <name type="scientific">Populus deltoides</name>
    <name type="common">Eastern poplar</name>
    <name type="synonym">Eastern cottonwood</name>
    <dbReference type="NCBI Taxonomy" id="3696"/>
    <lineage>
        <taxon>Eukaryota</taxon>
        <taxon>Viridiplantae</taxon>
        <taxon>Streptophyta</taxon>
        <taxon>Embryophyta</taxon>
        <taxon>Tracheophyta</taxon>
        <taxon>Spermatophyta</taxon>
        <taxon>Magnoliopsida</taxon>
        <taxon>eudicotyledons</taxon>
        <taxon>Gunneridae</taxon>
        <taxon>Pentapetalae</taxon>
        <taxon>rosids</taxon>
        <taxon>fabids</taxon>
        <taxon>Malpighiales</taxon>
        <taxon>Salicaceae</taxon>
        <taxon>Saliceae</taxon>
        <taxon>Populus</taxon>
    </lineage>
</organism>